<evidence type="ECO:0000313" key="2">
    <source>
        <dbReference type="Proteomes" id="UP000198577"/>
    </source>
</evidence>
<dbReference type="AlphaFoldDB" id="A0A1I5WTT5"/>
<keyword evidence="2" id="KW-1185">Reference proteome</keyword>
<proteinExistence type="predicted"/>
<dbReference type="Proteomes" id="UP000198577">
    <property type="component" value="Unassembled WGS sequence"/>
</dbReference>
<dbReference type="EMBL" id="FOXR01000019">
    <property type="protein sequence ID" value="SFQ23100.1"/>
    <property type="molecule type" value="Genomic_DNA"/>
</dbReference>
<accession>A0A1I5WTT5</accession>
<name>A0A1I5WTT5_9FIRM</name>
<dbReference type="RefSeq" id="WP_092282465.1">
    <property type="nucleotide sequence ID" value="NZ_FOXR01000019.1"/>
</dbReference>
<protein>
    <submittedName>
        <fullName evidence="1">Uncharacterized protein</fullName>
    </submittedName>
</protein>
<evidence type="ECO:0000313" key="1">
    <source>
        <dbReference type="EMBL" id="SFQ23100.1"/>
    </source>
</evidence>
<sequence length="63" mass="7329">MKNLNVDINTVIIPLNIGESVIKEFRIKTVTTEVLKKIAHEKARLIIRDNRDKKHIVYLGYPD</sequence>
<gene>
    <name evidence="1" type="ORF">SAMN05444406_11929</name>
</gene>
<organism evidence="1 2">
    <name type="scientific">Caldicoprobacter faecalis</name>
    <dbReference type="NCBI Taxonomy" id="937334"/>
    <lineage>
        <taxon>Bacteria</taxon>
        <taxon>Bacillati</taxon>
        <taxon>Bacillota</taxon>
        <taxon>Clostridia</taxon>
        <taxon>Caldicoprobacterales</taxon>
        <taxon>Caldicoprobacteraceae</taxon>
        <taxon>Caldicoprobacter</taxon>
    </lineage>
</organism>
<dbReference type="STRING" id="937334.SAMN05444406_11929"/>
<reference evidence="1 2" key="1">
    <citation type="submission" date="2016-10" db="EMBL/GenBank/DDBJ databases">
        <authorList>
            <person name="de Groot N.N."/>
        </authorList>
    </citation>
    <scope>NUCLEOTIDE SEQUENCE [LARGE SCALE GENOMIC DNA]</scope>
    <source>
        <strain evidence="1 2">DSM 20678</strain>
    </source>
</reference>